<sequence length="382" mass="42860">MPRLPQENTQGTSSVGRHCLSGEPMLSSKTPKESIERVGTADSETAQDIPTPYARAHQLVAEEPTLPAVVRTRRLRESTTTVQCTPIHSRPADDRYDFAYNELNVTPLDEIAGFLWCAGFPDNIRHHIQQSSLGRKVVLTEDSSLHLVWRPGQIFIKPLPKWLLHFDTFNTLVWHPSPYQACLERRDYVRAAALGFLLSYTKLVCYESDLRLAQLHGLIPESVTFKAWVAFADAVATSEARTRVQPTPRYAYGELRLGRLDKIYAWHPRYFRTHFLTGYYQGADLYSTFLSRNSVWLLALFLWATVVLTALQVGLATTQGQSREMYVKAAWVIANMSLGFVAGGAAIMSVACLGAVLGYALIALRVKLVEYLRSEVKVNGLV</sequence>
<evidence type="ECO:0000256" key="1">
    <source>
        <dbReference type="SAM" id="MobiDB-lite"/>
    </source>
</evidence>
<keyword evidence="2" id="KW-0812">Transmembrane</keyword>
<dbReference type="PANTHER" id="PTHR34414:SF1">
    <property type="entry name" value="SUBTILISIN-LIKE SERINE PROTEASE"/>
    <property type="match status" value="1"/>
</dbReference>
<name>A0A5N6KTV3_9ROSI</name>
<reference evidence="3 4" key="1">
    <citation type="submission" date="2019-06" db="EMBL/GenBank/DDBJ databases">
        <title>A chromosomal-level reference genome of Carpinus fangiana (Coryloideae, Betulaceae).</title>
        <authorList>
            <person name="Yang X."/>
            <person name="Wang Z."/>
            <person name="Zhang L."/>
            <person name="Hao G."/>
            <person name="Liu J."/>
            <person name="Yang Y."/>
        </authorList>
    </citation>
    <scope>NUCLEOTIDE SEQUENCE [LARGE SCALE GENOMIC DNA]</scope>
    <source>
        <strain evidence="3">Cfa_2016G</strain>
        <tissue evidence="3">Leaf</tissue>
    </source>
</reference>
<keyword evidence="2" id="KW-0472">Membrane</keyword>
<feature type="transmembrane region" description="Helical" evidence="2">
    <location>
        <begin position="329"/>
        <end position="362"/>
    </location>
</feature>
<feature type="region of interest" description="Disordered" evidence="1">
    <location>
        <begin position="1"/>
        <end position="49"/>
    </location>
</feature>
<keyword evidence="2" id="KW-1133">Transmembrane helix</keyword>
<dbReference type="Proteomes" id="UP000327013">
    <property type="component" value="Unassembled WGS sequence"/>
</dbReference>
<accession>A0A5N6KTV3</accession>
<feature type="compositionally biased region" description="Polar residues" evidence="1">
    <location>
        <begin position="1"/>
        <end position="15"/>
    </location>
</feature>
<dbReference type="AlphaFoldDB" id="A0A5N6KTV3"/>
<gene>
    <name evidence="3" type="ORF">FH972_022887</name>
</gene>
<dbReference type="PANTHER" id="PTHR34414">
    <property type="entry name" value="HET DOMAIN-CONTAINING PROTEIN-RELATED"/>
    <property type="match status" value="1"/>
</dbReference>
<dbReference type="InterPro" id="IPR046536">
    <property type="entry name" value="DUF6601"/>
</dbReference>
<evidence type="ECO:0000313" key="4">
    <source>
        <dbReference type="Proteomes" id="UP000327013"/>
    </source>
</evidence>
<dbReference type="OrthoDB" id="5086500at2759"/>
<protein>
    <submittedName>
        <fullName evidence="3">Uncharacterized protein</fullName>
    </submittedName>
</protein>
<evidence type="ECO:0000313" key="3">
    <source>
        <dbReference type="EMBL" id="KAB8345832.1"/>
    </source>
</evidence>
<organism evidence="3 4">
    <name type="scientific">Carpinus fangiana</name>
    <dbReference type="NCBI Taxonomy" id="176857"/>
    <lineage>
        <taxon>Eukaryota</taxon>
        <taxon>Viridiplantae</taxon>
        <taxon>Streptophyta</taxon>
        <taxon>Embryophyta</taxon>
        <taxon>Tracheophyta</taxon>
        <taxon>Spermatophyta</taxon>
        <taxon>Magnoliopsida</taxon>
        <taxon>eudicotyledons</taxon>
        <taxon>Gunneridae</taxon>
        <taxon>Pentapetalae</taxon>
        <taxon>rosids</taxon>
        <taxon>fabids</taxon>
        <taxon>Fagales</taxon>
        <taxon>Betulaceae</taxon>
        <taxon>Carpinus</taxon>
    </lineage>
</organism>
<keyword evidence="4" id="KW-1185">Reference proteome</keyword>
<feature type="transmembrane region" description="Helical" evidence="2">
    <location>
        <begin position="295"/>
        <end position="317"/>
    </location>
</feature>
<dbReference type="EMBL" id="VIBQ01000013">
    <property type="protein sequence ID" value="KAB8345832.1"/>
    <property type="molecule type" value="Genomic_DNA"/>
</dbReference>
<comment type="caution">
    <text evidence="3">The sequence shown here is derived from an EMBL/GenBank/DDBJ whole genome shotgun (WGS) entry which is preliminary data.</text>
</comment>
<dbReference type="Pfam" id="PF20246">
    <property type="entry name" value="DUF6601"/>
    <property type="match status" value="1"/>
</dbReference>
<proteinExistence type="predicted"/>
<evidence type="ECO:0000256" key="2">
    <source>
        <dbReference type="SAM" id="Phobius"/>
    </source>
</evidence>